<reference evidence="8" key="1">
    <citation type="submission" date="2023-07" db="EMBL/GenBank/DDBJ databases">
        <title>Whole genome sequence analysis of rice epiphytic Sphingomonas sanguinis OsEp_Plm_15B2.</title>
        <authorList>
            <person name="Sahu K.P."/>
            <person name="Asharani P."/>
            <person name="Reddy B."/>
            <person name="Kumar A."/>
        </authorList>
    </citation>
    <scope>NUCLEOTIDE SEQUENCE [LARGE SCALE GENOMIC DNA]</scope>
    <source>
        <strain evidence="8">OsEp_Plm_15B2</strain>
    </source>
</reference>
<keyword evidence="5 6" id="KW-0472">Membrane</keyword>
<dbReference type="Pfam" id="PF07690">
    <property type="entry name" value="MFS_1"/>
    <property type="match status" value="1"/>
</dbReference>
<feature type="transmembrane region" description="Helical" evidence="6">
    <location>
        <begin position="38"/>
        <end position="60"/>
    </location>
</feature>
<feature type="transmembrane region" description="Helical" evidence="6">
    <location>
        <begin position="67"/>
        <end position="88"/>
    </location>
</feature>
<feature type="transmembrane region" description="Helical" evidence="6">
    <location>
        <begin position="94"/>
        <end position="119"/>
    </location>
</feature>
<sequence length="398" mass="41089">MFRLSLGVFFIGGFVASSVSLLVPRLRLAWGLNYAEAGAIQFVSFSSYLLFAAPVAAFVARRGYMRANGVGLAVMAIGCALLIAGLGGRQYSGVLMSLTCIATGATFLQIAGNNVMTVVGDPRRAAVRMNLLQGFNSLGTVVGPLVGASTLIATAPGGRTGSSLPALSFGFAALVLAVLAFAFLRNRNLLSGLRPDAGASLSDGWRSALRDRRLQGGAVAIFAYVGAEVTIGALLTDYLMTSHAGAWQPVVAARSVALYWGGAMVGRFAGAALLRHLPPARLLAWAAASAVGLVLIAMMGHGWLAAGALLSVGLFNSIMYPTIYVIALPPQADRAPVGGMVLCIAVVGGAIIPLLTGLLADRFGLILALLLPGLCYLPVLAFALRHHAPKELALTISS</sequence>
<dbReference type="InterPro" id="IPR050375">
    <property type="entry name" value="MFS_TsgA-like"/>
</dbReference>
<dbReference type="EMBL" id="JAOBTW010000013">
    <property type="protein sequence ID" value="MDZ7282903.1"/>
    <property type="molecule type" value="Genomic_DNA"/>
</dbReference>
<evidence type="ECO:0000256" key="6">
    <source>
        <dbReference type="SAM" id="Phobius"/>
    </source>
</evidence>
<organism evidence="7 8">
    <name type="scientific">Sphingomonas sanguinis</name>
    <dbReference type="NCBI Taxonomy" id="33051"/>
    <lineage>
        <taxon>Bacteria</taxon>
        <taxon>Pseudomonadati</taxon>
        <taxon>Pseudomonadota</taxon>
        <taxon>Alphaproteobacteria</taxon>
        <taxon>Sphingomonadales</taxon>
        <taxon>Sphingomonadaceae</taxon>
        <taxon>Sphingomonas</taxon>
    </lineage>
</organism>
<dbReference type="PANTHER" id="PTHR43702">
    <property type="entry name" value="L-FUCOSE-PROTON SYMPORTER"/>
    <property type="match status" value="1"/>
</dbReference>
<feature type="transmembrane region" description="Helical" evidence="6">
    <location>
        <begin position="216"/>
        <end position="236"/>
    </location>
</feature>
<feature type="transmembrane region" description="Helical" evidence="6">
    <location>
        <begin position="164"/>
        <end position="184"/>
    </location>
</feature>
<comment type="subcellular location">
    <subcellularLocation>
        <location evidence="1">Cell inner membrane</location>
        <topology evidence="1">Multi-pass membrane protein</topology>
    </subcellularLocation>
</comment>
<feature type="transmembrane region" description="Helical" evidence="6">
    <location>
        <begin position="365"/>
        <end position="384"/>
    </location>
</feature>
<comment type="caution">
    <text evidence="7">The sequence shown here is derived from an EMBL/GenBank/DDBJ whole genome shotgun (WGS) entry which is preliminary data.</text>
</comment>
<keyword evidence="8" id="KW-1185">Reference proteome</keyword>
<evidence type="ECO:0000313" key="7">
    <source>
        <dbReference type="EMBL" id="MDZ7282903.1"/>
    </source>
</evidence>
<evidence type="ECO:0000256" key="4">
    <source>
        <dbReference type="ARBA" id="ARBA00022989"/>
    </source>
</evidence>
<evidence type="ECO:0000313" key="8">
    <source>
        <dbReference type="Proteomes" id="UP001292182"/>
    </source>
</evidence>
<protein>
    <submittedName>
        <fullName evidence="7">MFS transporter</fullName>
    </submittedName>
</protein>
<evidence type="ECO:0000256" key="1">
    <source>
        <dbReference type="ARBA" id="ARBA00004429"/>
    </source>
</evidence>
<evidence type="ECO:0000256" key="3">
    <source>
        <dbReference type="ARBA" id="ARBA00022692"/>
    </source>
</evidence>
<gene>
    <name evidence="7" type="ORF">N4G62_12775</name>
</gene>
<dbReference type="Proteomes" id="UP001292182">
    <property type="component" value="Unassembled WGS sequence"/>
</dbReference>
<dbReference type="InterPro" id="IPR036259">
    <property type="entry name" value="MFS_trans_sf"/>
</dbReference>
<feature type="transmembrane region" description="Helical" evidence="6">
    <location>
        <begin position="339"/>
        <end position="359"/>
    </location>
</feature>
<evidence type="ECO:0000256" key="5">
    <source>
        <dbReference type="ARBA" id="ARBA00023136"/>
    </source>
</evidence>
<proteinExistence type="predicted"/>
<accession>A0ABU5LSJ1</accession>
<dbReference type="SUPFAM" id="SSF103473">
    <property type="entry name" value="MFS general substrate transporter"/>
    <property type="match status" value="1"/>
</dbReference>
<keyword evidence="3 6" id="KW-0812">Transmembrane</keyword>
<feature type="transmembrane region" description="Helical" evidence="6">
    <location>
        <begin position="306"/>
        <end position="327"/>
    </location>
</feature>
<keyword evidence="2" id="KW-1003">Cell membrane</keyword>
<dbReference type="Gene3D" id="1.20.1250.20">
    <property type="entry name" value="MFS general substrate transporter like domains"/>
    <property type="match status" value="2"/>
</dbReference>
<dbReference type="PANTHER" id="PTHR43702:SF3">
    <property type="entry name" value="PROTEIN TSGA"/>
    <property type="match status" value="1"/>
</dbReference>
<dbReference type="InterPro" id="IPR011701">
    <property type="entry name" value="MFS"/>
</dbReference>
<feature type="transmembrane region" description="Helical" evidence="6">
    <location>
        <begin position="131"/>
        <end position="152"/>
    </location>
</feature>
<feature type="transmembrane region" description="Helical" evidence="6">
    <location>
        <begin position="282"/>
        <end position="300"/>
    </location>
</feature>
<evidence type="ECO:0000256" key="2">
    <source>
        <dbReference type="ARBA" id="ARBA00022475"/>
    </source>
</evidence>
<name>A0ABU5LSJ1_9SPHN</name>
<feature type="transmembrane region" description="Helical" evidence="6">
    <location>
        <begin position="256"/>
        <end position="275"/>
    </location>
</feature>
<keyword evidence="4 6" id="KW-1133">Transmembrane helix</keyword>